<dbReference type="EMBL" id="HBFQ01002621">
    <property type="protein sequence ID" value="CAD8827432.1"/>
    <property type="molecule type" value="Transcribed_RNA"/>
</dbReference>
<evidence type="ECO:0000259" key="2">
    <source>
        <dbReference type="Pfam" id="PF00076"/>
    </source>
</evidence>
<dbReference type="InterPro" id="IPR000504">
    <property type="entry name" value="RRM_dom"/>
</dbReference>
<accession>A0A7S0ZNM7</accession>
<dbReference type="AlphaFoldDB" id="A0A7S0ZNM7"/>
<feature type="region of interest" description="Disordered" evidence="1">
    <location>
        <begin position="124"/>
        <end position="211"/>
    </location>
</feature>
<proteinExistence type="predicted"/>
<protein>
    <recommendedName>
        <fullName evidence="2">RRM domain-containing protein</fullName>
    </recommendedName>
</protein>
<reference evidence="3" key="1">
    <citation type="submission" date="2021-01" db="EMBL/GenBank/DDBJ databases">
        <authorList>
            <person name="Corre E."/>
            <person name="Pelletier E."/>
            <person name="Niang G."/>
            <person name="Scheremetjew M."/>
            <person name="Finn R."/>
            <person name="Kale V."/>
            <person name="Holt S."/>
            <person name="Cochrane G."/>
            <person name="Meng A."/>
            <person name="Brown T."/>
            <person name="Cohen L."/>
        </authorList>
    </citation>
    <scope>NUCLEOTIDE SEQUENCE</scope>
</reference>
<dbReference type="InterPro" id="IPR012677">
    <property type="entry name" value="Nucleotide-bd_a/b_plait_sf"/>
</dbReference>
<dbReference type="Gene3D" id="3.30.70.330">
    <property type="match status" value="1"/>
</dbReference>
<gene>
    <name evidence="3" type="ORF">NSCI0253_LOCUS1778</name>
</gene>
<name>A0A7S0ZNM7_NOCSC</name>
<dbReference type="InterPro" id="IPR035979">
    <property type="entry name" value="RBD_domain_sf"/>
</dbReference>
<feature type="compositionally biased region" description="Basic and acidic residues" evidence="1">
    <location>
        <begin position="124"/>
        <end position="133"/>
    </location>
</feature>
<dbReference type="CDD" id="cd00590">
    <property type="entry name" value="RRM_SF"/>
    <property type="match status" value="1"/>
</dbReference>
<evidence type="ECO:0000313" key="3">
    <source>
        <dbReference type="EMBL" id="CAD8827432.1"/>
    </source>
</evidence>
<dbReference type="GO" id="GO:0003723">
    <property type="term" value="F:RNA binding"/>
    <property type="evidence" value="ECO:0007669"/>
    <property type="project" value="InterPro"/>
</dbReference>
<evidence type="ECO:0000256" key="1">
    <source>
        <dbReference type="SAM" id="MobiDB-lite"/>
    </source>
</evidence>
<organism evidence="3">
    <name type="scientific">Noctiluca scintillans</name>
    <name type="common">Sea sparkle</name>
    <name type="synonym">Red tide dinoflagellate</name>
    <dbReference type="NCBI Taxonomy" id="2966"/>
    <lineage>
        <taxon>Eukaryota</taxon>
        <taxon>Sar</taxon>
        <taxon>Alveolata</taxon>
        <taxon>Dinophyceae</taxon>
        <taxon>Noctilucales</taxon>
        <taxon>Noctilucaceae</taxon>
        <taxon>Noctiluca</taxon>
    </lineage>
</organism>
<feature type="compositionally biased region" description="Basic residues" evidence="1">
    <location>
        <begin position="134"/>
        <end position="163"/>
    </location>
</feature>
<dbReference type="SUPFAM" id="SSF54928">
    <property type="entry name" value="RNA-binding domain, RBD"/>
    <property type="match status" value="1"/>
</dbReference>
<sequence>MRGRSRSRSSGARVALDLTQGITEFSSRIALKMLFGQFGEVAACWVPPLEKRGKEPAYVKFGTSNAAQLALDAANSGQLYLDGVRVQAQWRVNPAKTQDSRDFDAKGSNLITSRDIMRQRIDGERVRRRESERKRSRSRQKVSRSRSQSHSRSPSRRKSRSVRRSGASTREGRNRRHAKSGNDLAKAQNAQSVKRRRPGGSREEPICVDSD</sequence>
<feature type="domain" description="RRM" evidence="2">
    <location>
        <begin position="30"/>
        <end position="78"/>
    </location>
</feature>
<dbReference type="Pfam" id="PF00076">
    <property type="entry name" value="RRM_1"/>
    <property type="match status" value="1"/>
</dbReference>